<dbReference type="GeneID" id="5410752"/>
<feature type="transmembrane region" description="Helical" evidence="1">
    <location>
        <begin position="44"/>
        <end position="65"/>
    </location>
</feature>
<name>A7I892_METB6</name>
<dbReference type="AlphaFoldDB" id="A7I892"/>
<dbReference type="KEGG" id="mbn:Mboo_1435"/>
<evidence type="ECO:0000313" key="3">
    <source>
        <dbReference type="Proteomes" id="UP000002408"/>
    </source>
</evidence>
<proteinExistence type="predicted"/>
<dbReference type="STRING" id="456442.Mboo_1435"/>
<gene>
    <name evidence="2" type="ordered locus">Mboo_1435</name>
</gene>
<keyword evidence="1" id="KW-0812">Transmembrane</keyword>
<keyword evidence="1" id="KW-0472">Membrane</keyword>
<reference evidence="3" key="1">
    <citation type="journal article" date="2015" name="Microbiology">
        <title>Genome of Methanoregula boonei 6A8 reveals adaptations to oligotrophic peatland environments.</title>
        <authorList>
            <person name="Braeuer S."/>
            <person name="Cadillo-Quiroz H."/>
            <person name="Kyrpides N."/>
            <person name="Woyke T."/>
            <person name="Goodwin L."/>
            <person name="Detter C."/>
            <person name="Podell S."/>
            <person name="Yavitt J.B."/>
            <person name="Zinder S.H."/>
        </authorList>
    </citation>
    <scope>NUCLEOTIDE SEQUENCE [LARGE SCALE GENOMIC DNA]</scope>
    <source>
        <strain evidence="3">DSM 21154 / JCM 14090 / 6A8</strain>
    </source>
</reference>
<sequence length="73" mass="8049">MAFNLENGIIEPVKSSVANGIAAVRAINKKYEHPRITMSPGVKAALLLLRLYLIFLVLLLVYKFYTIITGGSL</sequence>
<keyword evidence="3" id="KW-1185">Reference proteome</keyword>
<dbReference type="HOGENOM" id="CLU_2695727_0_0_2"/>
<dbReference type="EMBL" id="CP000780">
    <property type="protein sequence ID" value="ABS55953.1"/>
    <property type="molecule type" value="Genomic_DNA"/>
</dbReference>
<keyword evidence="1" id="KW-1133">Transmembrane helix</keyword>
<organism evidence="2 3">
    <name type="scientific">Methanoregula boonei (strain DSM 21154 / JCM 14090 / 6A8)</name>
    <dbReference type="NCBI Taxonomy" id="456442"/>
    <lineage>
        <taxon>Archaea</taxon>
        <taxon>Methanobacteriati</taxon>
        <taxon>Methanobacteriota</taxon>
        <taxon>Stenosarchaea group</taxon>
        <taxon>Methanomicrobia</taxon>
        <taxon>Methanomicrobiales</taxon>
        <taxon>Methanoregulaceae</taxon>
        <taxon>Methanoregula</taxon>
    </lineage>
</organism>
<protein>
    <submittedName>
        <fullName evidence="2">Uncharacterized protein</fullName>
    </submittedName>
</protein>
<evidence type="ECO:0000256" key="1">
    <source>
        <dbReference type="SAM" id="Phobius"/>
    </source>
</evidence>
<dbReference type="Proteomes" id="UP000002408">
    <property type="component" value="Chromosome"/>
</dbReference>
<dbReference type="eggNOG" id="arCOG11028">
    <property type="taxonomic scope" value="Archaea"/>
</dbReference>
<evidence type="ECO:0000313" key="2">
    <source>
        <dbReference type="EMBL" id="ABS55953.1"/>
    </source>
</evidence>
<accession>A7I892</accession>
<dbReference type="RefSeq" id="WP_012106986.1">
    <property type="nucleotide sequence ID" value="NC_009712.1"/>
</dbReference>